<dbReference type="PIRSF" id="PIRSF001294">
    <property type="entry name" value="K_ATPaseA"/>
    <property type="match status" value="1"/>
</dbReference>
<reference evidence="10" key="1">
    <citation type="submission" date="2020-05" db="EMBL/GenBank/DDBJ databases">
        <authorList>
            <person name="Chiriac C."/>
            <person name="Salcher M."/>
            <person name="Ghai R."/>
            <person name="Kavagutti S V."/>
        </authorList>
    </citation>
    <scope>NUCLEOTIDE SEQUENCE</scope>
</reference>
<dbReference type="HAMAP" id="MF_00275">
    <property type="entry name" value="KdpA"/>
    <property type="match status" value="1"/>
</dbReference>
<accession>A0A6J7IYJ0</accession>
<evidence type="ECO:0000256" key="1">
    <source>
        <dbReference type="ARBA" id="ARBA00022448"/>
    </source>
</evidence>
<proteinExistence type="inferred from homology"/>
<dbReference type="EMBL" id="CAFBMK010000199">
    <property type="protein sequence ID" value="CAB4935866.1"/>
    <property type="molecule type" value="Genomic_DNA"/>
</dbReference>
<sequence>MAWVQLALLLAVVVAITPLLGGHMARVFAGDRTFLTPVVGPLERTLLRALRVRRDQDGPAGQDWKSYARSVLLFSLASWLALYAILRLQGSLPSGGSGDVGSSAAPWDVSFNTASSFVTNTNWQYYAGETTLSNVTQMAGLTVQNFVSAAVGIVVLVAVVRGIAARSTDPADRRAGSLGNFWVDLLRAVLYVLLPISIVGALVLVTQGALQTLGGPAELTTLTGGAQTLFRGPVASQEAIKLLGTNGGGFFNVNSAMPFENPTAFSSFVSMVLVLAIPASLTSTYGRMVGNRRQGWAVLGAMALMFVVLAVVITLAEGQGSPAQHAAGLVTSSVDGSSGGNLLGKEQRFGAAGSGLFNTVTTVTSTGAVNASMESLTGLGSLVPMIGMGSSEVIFGGVGSGLYGMLLFLILAVFVGGLMVGRTPELHGKKIEAREIRLAMLGALYMPLTVLSTTALGVGTDHGRASISTGGPQGFSETFYAYLSQGNNNGSAFAGHTGFVQPDGTNDGAFGITFADLLGGGAMLFSRFFPILVVLAIAGSLARKTAAPAGPGTLRTDSPTFVVLLLGVIVLVGALTFFPAFLLGPVVQSLTGGLY</sequence>
<keyword evidence="6 9" id="KW-1133">Transmembrane helix</keyword>
<keyword evidence="4 9" id="KW-0812">Transmembrane</keyword>
<dbReference type="PANTHER" id="PTHR30607">
    <property type="entry name" value="POTASSIUM-TRANSPORTING ATPASE A CHAIN"/>
    <property type="match status" value="1"/>
</dbReference>
<evidence type="ECO:0000256" key="6">
    <source>
        <dbReference type="ARBA" id="ARBA00022989"/>
    </source>
</evidence>
<dbReference type="InterPro" id="IPR004623">
    <property type="entry name" value="KdpA"/>
</dbReference>
<keyword evidence="5" id="KW-0630">Potassium</keyword>
<evidence type="ECO:0000256" key="8">
    <source>
        <dbReference type="ARBA" id="ARBA00023136"/>
    </source>
</evidence>
<keyword evidence="7" id="KW-0406">Ion transport</keyword>
<feature type="transmembrane region" description="Helical" evidence="9">
    <location>
        <begin position="296"/>
        <end position="316"/>
    </location>
</feature>
<feature type="transmembrane region" description="Helical" evidence="9">
    <location>
        <begin position="146"/>
        <end position="164"/>
    </location>
</feature>
<dbReference type="AlphaFoldDB" id="A0A6J7IYJ0"/>
<evidence type="ECO:0000256" key="5">
    <source>
        <dbReference type="ARBA" id="ARBA00022958"/>
    </source>
</evidence>
<feature type="transmembrane region" description="Helical" evidence="9">
    <location>
        <begin position="264"/>
        <end position="284"/>
    </location>
</feature>
<evidence type="ECO:0000256" key="9">
    <source>
        <dbReference type="SAM" id="Phobius"/>
    </source>
</evidence>
<feature type="transmembrane region" description="Helical" evidence="9">
    <location>
        <begin position="562"/>
        <end position="587"/>
    </location>
</feature>
<evidence type="ECO:0000256" key="7">
    <source>
        <dbReference type="ARBA" id="ARBA00023065"/>
    </source>
</evidence>
<dbReference type="GO" id="GO:0008556">
    <property type="term" value="F:P-type potassium transmembrane transporter activity"/>
    <property type="evidence" value="ECO:0007669"/>
    <property type="project" value="InterPro"/>
</dbReference>
<keyword evidence="2" id="KW-1003">Cell membrane</keyword>
<organism evidence="10">
    <name type="scientific">freshwater metagenome</name>
    <dbReference type="NCBI Taxonomy" id="449393"/>
    <lineage>
        <taxon>unclassified sequences</taxon>
        <taxon>metagenomes</taxon>
        <taxon>ecological metagenomes</taxon>
    </lineage>
</organism>
<protein>
    <submittedName>
        <fullName evidence="10">Unannotated protein</fullName>
    </submittedName>
</protein>
<evidence type="ECO:0000256" key="4">
    <source>
        <dbReference type="ARBA" id="ARBA00022692"/>
    </source>
</evidence>
<feature type="transmembrane region" description="Helical" evidence="9">
    <location>
        <begin position="438"/>
        <end position="458"/>
    </location>
</feature>
<keyword evidence="8 9" id="KW-0472">Membrane</keyword>
<evidence type="ECO:0000313" key="10">
    <source>
        <dbReference type="EMBL" id="CAB4935866.1"/>
    </source>
</evidence>
<feature type="transmembrane region" description="Helical" evidence="9">
    <location>
        <begin position="185"/>
        <end position="205"/>
    </location>
</feature>
<feature type="transmembrane region" description="Helical" evidence="9">
    <location>
        <begin position="524"/>
        <end position="542"/>
    </location>
</feature>
<gene>
    <name evidence="10" type="ORF">UFOPK3564_02641</name>
</gene>
<feature type="transmembrane region" description="Helical" evidence="9">
    <location>
        <begin position="393"/>
        <end position="418"/>
    </location>
</feature>
<evidence type="ECO:0000256" key="2">
    <source>
        <dbReference type="ARBA" id="ARBA00022475"/>
    </source>
</evidence>
<dbReference type="PANTHER" id="PTHR30607:SF2">
    <property type="entry name" value="POTASSIUM-TRANSPORTING ATPASE POTASSIUM-BINDING SUBUNIT"/>
    <property type="match status" value="1"/>
</dbReference>
<evidence type="ECO:0000256" key="3">
    <source>
        <dbReference type="ARBA" id="ARBA00022538"/>
    </source>
</evidence>
<dbReference type="Pfam" id="PF03814">
    <property type="entry name" value="KdpA"/>
    <property type="match status" value="1"/>
</dbReference>
<keyword evidence="3" id="KW-0633">Potassium transport</keyword>
<name>A0A6J7IYJ0_9ZZZZ</name>
<keyword evidence="1" id="KW-0813">Transport</keyword>
<dbReference type="GO" id="GO:0005886">
    <property type="term" value="C:plasma membrane"/>
    <property type="evidence" value="ECO:0007669"/>
    <property type="project" value="TreeGrafter"/>
</dbReference>
<dbReference type="NCBIfam" id="TIGR00680">
    <property type="entry name" value="kdpA"/>
    <property type="match status" value="1"/>
</dbReference>